<feature type="transmembrane region" description="Helical" evidence="2">
    <location>
        <begin position="76"/>
        <end position="94"/>
    </location>
</feature>
<dbReference type="RefSeq" id="WP_342808790.1">
    <property type="nucleotide sequence ID" value="NZ_JAOPJZ010000007.1"/>
</dbReference>
<sequence length="244" mass="25650">MNALEDESVAQPLEGTVSPAEESSTVPAASSLEWTVEPETAQTVRWLLVAQVALVDVALVFGGLLGVGWLLRTAPLFGGVVGVFVAVLTLRYGFAIAPIERWRPGGAMWGLERGFILRGFALGAVLYLLGTLLFGTWLVVVAVGAAVLFGLANVVTGDGAARGRLDLETEAVAFAGRRADISALSSVRTVTVGDLRIVRLEGPSFGELRWFAVPAGETGRSVVRTLQHNTLEGDPSSVDVEGHG</sequence>
<comment type="caution">
    <text evidence="3">The sequence shown here is derived from an EMBL/GenBank/DDBJ whole genome shotgun (WGS) entry which is preliminary data.</text>
</comment>
<keyword evidence="2" id="KW-1133">Transmembrane helix</keyword>
<dbReference type="EMBL" id="JAOPJZ010000007">
    <property type="protein sequence ID" value="MCU4752448.1"/>
    <property type="molecule type" value="Genomic_DNA"/>
</dbReference>
<accession>A0AAP2Z8V5</accession>
<keyword evidence="4" id="KW-1185">Reference proteome</keyword>
<feature type="region of interest" description="Disordered" evidence="1">
    <location>
        <begin position="1"/>
        <end position="31"/>
    </location>
</feature>
<evidence type="ECO:0000256" key="2">
    <source>
        <dbReference type="SAM" id="Phobius"/>
    </source>
</evidence>
<proteinExistence type="predicted"/>
<evidence type="ECO:0000313" key="3">
    <source>
        <dbReference type="EMBL" id="MCU4752448.1"/>
    </source>
</evidence>
<name>A0AAP2Z8V5_9EURY</name>
<gene>
    <name evidence="3" type="ORF">OB919_10690</name>
</gene>
<dbReference type="Proteomes" id="UP001321047">
    <property type="component" value="Unassembled WGS sequence"/>
</dbReference>
<feature type="transmembrane region" description="Helical" evidence="2">
    <location>
        <begin position="46"/>
        <end position="70"/>
    </location>
</feature>
<keyword evidence="2" id="KW-0812">Transmembrane</keyword>
<feature type="transmembrane region" description="Helical" evidence="2">
    <location>
        <begin position="136"/>
        <end position="155"/>
    </location>
</feature>
<evidence type="ECO:0000313" key="4">
    <source>
        <dbReference type="Proteomes" id="UP001321047"/>
    </source>
</evidence>
<protein>
    <submittedName>
        <fullName evidence="3">Uncharacterized protein</fullName>
    </submittedName>
</protein>
<organism evidence="3 4">
    <name type="scientific">Natronosalvus hydrolyticus</name>
    <dbReference type="NCBI Taxonomy" id="2979988"/>
    <lineage>
        <taxon>Archaea</taxon>
        <taxon>Methanobacteriati</taxon>
        <taxon>Methanobacteriota</taxon>
        <taxon>Stenosarchaea group</taxon>
        <taxon>Halobacteria</taxon>
        <taxon>Halobacteriales</taxon>
        <taxon>Natrialbaceae</taxon>
        <taxon>Natronosalvus</taxon>
    </lineage>
</organism>
<dbReference type="AlphaFoldDB" id="A0AAP2Z8V5"/>
<keyword evidence="2" id="KW-0472">Membrane</keyword>
<reference evidence="3 4" key="1">
    <citation type="submission" date="2022-09" db="EMBL/GenBank/DDBJ databases">
        <title>Enrichment on poylsaccharides allowed isolation of novel metabolic and taxonomic groups of Haloarchaea.</title>
        <authorList>
            <person name="Sorokin D.Y."/>
            <person name="Elcheninov A.G."/>
            <person name="Khizhniak T.V."/>
            <person name="Kolganova T.V."/>
            <person name="Kublanov I.V."/>
        </authorList>
    </citation>
    <scope>NUCLEOTIDE SEQUENCE [LARGE SCALE GENOMIC DNA]</scope>
    <source>
        <strain evidence="3 4">AArc-curdl1</strain>
    </source>
</reference>
<evidence type="ECO:0000256" key="1">
    <source>
        <dbReference type="SAM" id="MobiDB-lite"/>
    </source>
</evidence>